<protein>
    <submittedName>
        <fullName evidence="2">Uncharacterized protein</fullName>
    </submittedName>
</protein>
<gene>
    <name evidence="2" type="ORF">PCOR1329_LOCUS37835</name>
</gene>
<accession>A0ABN9TCP8</accession>
<comment type="caution">
    <text evidence="2">The sequence shown here is derived from an EMBL/GenBank/DDBJ whole genome shotgun (WGS) entry which is preliminary data.</text>
</comment>
<dbReference type="EMBL" id="CAUYUJ010014582">
    <property type="protein sequence ID" value="CAK0843496.1"/>
    <property type="molecule type" value="Genomic_DNA"/>
</dbReference>
<name>A0ABN9TCP8_9DINO</name>
<keyword evidence="3" id="KW-1185">Reference proteome</keyword>
<sequence length="130" mass="13852">MREVRSKPNVIQLQHWDQRVREGRAVGAGFGVAQRDMADEAGARRALVSYAAGISACEKGDQWQRAGALLSEMREAQLEPDVIRAGRQGGLGKGGARNLLHAAGFGPAAGPVPRYMGASRRREALGESAT</sequence>
<reference evidence="2" key="1">
    <citation type="submission" date="2023-10" db="EMBL/GenBank/DDBJ databases">
        <authorList>
            <person name="Chen Y."/>
            <person name="Shah S."/>
            <person name="Dougan E. K."/>
            <person name="Thang M."/>
            <person name="Chan C."/>
        </authorList>
    </citation>
    <scope>NUCLEOTIDE SEQUENCE [LARGE SCALE GENOMIC DNA]</scope>
</reference>
<evidence type="ECO:0000256" key="1">
    <source>
        <dbReference type="SAM" id="MobiDB-lite"/>
    </source>
</evidence>
<proteinExistence type="predicted"/>
<organism evidence="2 3">
    <name type="scientific">Prorocentrum cordatum</name>
    <dbReference type="NCBI Taxonomy" id="2364126"/>
    <lineage>
        <taxon>Eukaryota</taxon>
        <taxon>Sar</taxon>
        <taxon>Alveolata</taxon>
        <taxon>Dinophyceae</taxon>
        <taxon>Prorocentrales</taxon>
        <taxon>Prorocentraceae</taxon>
        <taxon>Prorocentrum</taxon>
    </lineage>
</organism>
<feature type="compositionally biased region" description="Basic and acidic residues" evidence="1">
    <location>
        <begin position="120"/>
        <end position="130"/>
    </location>
</feature>
<feature type="region of interest" description="Disordered" evidence="1">
    <location>
        <begin position="111"/>
        <end position="130"/>
    </location>
</feature>
<evidence type="ECO:0000313" key="3">
    <source>
        <dbReference type="Proteomes" id="UP001189429"/>
    </source>
</evidence>
<evidence type="ECO:0000313" key="2">
    <source>
        <dbReference type="EMBL" id="CAK0843496.1"/>
    </source>
</evidence>
<dbReference type="Proteomes" id="UP001189429">
    <property type="component" value="Unassembled WGS sequence"/>
</dbReference>